<dbReference type="GO" id="GO:0005743">
    <property type="term" value="C:mitochondrial inner membrane"/>
    <property type="evidence" value="ECO:0007669"/>
    <property type="project" value="TreeGrafter"/>
</dbReference>
<dbReference type="Pfam" id="PF00664">
    <property type="entry name" value="ABC_membrane"/>
    <property type="match status" value="1"/>
</dbReference>
<dbReference type="GO" id="GO:0016887">
    <property type="term" value="F:ATP hydrolysis activity"/>
    <property type="evidence" value="ECO:0007669"/>
    <property type="project" value="InterPro"/>
</dbReference>
<dbReference type="Pfam" id="PF00005">
    <property type="entry name" value="ABC_tran"/>
    <property type="match status" value="1"/>
</dbReference>
<name>A0A6C0L6K9_9ZZZZ</name>
<evidence type="ECO:0000256" key="4">
    <source>
        <dbReference type="ARBA" id="ARBA00022840"/>
    </source>
</evidence>
<reference evidence="10" key="1">
    <citation type="journal article" date="2020" name="Nature">
        <title>Giant virus diversity and host interactions through global metagenomics.</title>
        <authorList>
            <person name="Schulz F."/>
            <person name="Roux S."/>
            <person name="Paez-Espino D."/>
            <person name="Jungbluth S."/>
            <person name="Walsh D.A."/>
            <person name="Denef V.J."/>
            <person name="McMahon K.D."/>
            <person name="Konstantinidis K.T."/>
            <person name="Eloe-Fadrosh E.A."/>
            <person name="Kyrpides N.C."/>
            <person name="Woyke T."/>
        </authorList>
    </citation>
    <scope>NUCLEOTIDE SEQUENCE</scope>
    <source>
        <strain evidence="10">GVMAG-M-3300027759-42</strain>
    </source>
</reference>
<feature type="domain" description="ABC transmembrane type-1" evidence="9">
    <location>
        <begin position="36"/>
        <end position="302"/>
    </location>
</feature>
<keyword evidence="3" id="KW-0547">Nucleotide-binding</keyword>
<protein>
    <recommendedName>
        <fullName evidence="11">ABC transporter domain-containing protein</fullName>
    </recommendedName>
</protein>
<accession>A0A6C0L6K9</accession>
<dbReference type="GO" id="GO:0090374">
    <property type="term" value="P:oligopeptide export from mitochondrion"/>
    <property type="evidence" value="ECO:0007669"/>
    <property type="project" value="TreeGrafter"/>
</dbReference>
<feature type="transmembrane region" description="Helical" evidence="7">
    <location>
        <begin position="128"/>
        <end position="153"/>
    </location>
</feature>
<dbReference type="PANTHER" id="PTHR43394:SF1">
    <property type="entry name" value="ATP-BINDING CASSETTE SUB-FAMILY B MEMBER 10, MITOCHONDRIAL"/>
    <property type="match status" value="1"/>
</dbReference>
<feature type="domain" description="ABC transporter" evidence="8">
    <location>
        <begin position="339"/>
        <end position="550"/>
    </location>
</feature>
<dbReference type="PROSITE" id="PS50893">
    <property type="entry name" value="ABC_TRANSPORTER_2"/>
    <property type="match status" value="1"/>
</dbReference>
<dbReference type="SMART" id="SM00382">
    <property type="entry name" value="AAA"/>
    <property type="match status" value="1"/>
</dbReference>
<evidence type="ECO:0000256" key="3">
    <source>
        <dbReference type="ARBA" id="ARBA00022741"/>
    </source>
</evidence>
<proteinExistence type="predicted"/>
<dbReference type="PROSITE" id="PS50929">
    <property type="entry name" value="ABC_TM1F"/>
    <property type="match status" value="1"/>
</dbReference>
<dbReference type="Gene3D" id="1.20.1560.10">
    <property type="entry name" value="ABC transporter type 1, transmembrane domain"/>
    <property type="match status" value="1"/>
</dbReference>
<dbReference type="InterPro" id="IPR036640">
    <property type="entry name" value="ABC1_TM_sf"/>
</dbReference>
<comment type="subcellular location">
    <subcellularLocation>
        <location evidence="1">Membrane</location>
        <topology evidence="1">Multi-pass membrane protein</topology>
    </subcellularLocation>
</comment>
<evidence type="ECO:0000259" key="8">
    <source>
        <dbReference type="PROSITE" id="PS50893"/>
    </source>
</evidence>
<evidence type="ECO:0000256" key="6">
    <source>
        <dbReference type="ARBA" id="ARBA00023136"/>
    </source>
</evidence>
<sequence length="550" mass="64171">MNVILYLINKFFQEEYINTGLVIFLDLVETLLKINGISFITANIIKGVENKNYKFAYEYLYYFIGISLVFVLLYGISSYFQKNLLTKMTQWVKREIFKIVLMTNDENYKDANFIEFITPITRISVSSYIIFSTVLLTLIPIIIFLLAIAGYFLYKNTTLGLFFIAANILIGLYVYYFWNSLLDSKINHEKKVNENEKYIINLLNNIDKVIYRGQSINEMDIYQRKTDECVGASMIFHSNMNKHSFIVNLLTHIVLFICIFYLIFLCIQKKIDSTIFVTFLTILLFYRDRMNTVLSEIPNVMEFMSRLVYIVEEFKKMLGDNEVLDQKIYQTTKLSFETIQFKNVSYSYPKTDKNVLNDLNLSLDLNDKIIGITGLSGNGKSTLAKIIIKMYKPTTGTIYIDNVNIEDVDPHYIREHITYVNQNSKLFDKVIIDNMFYGCLDKKQCQSHFDEIMKYPKIAQLYRDIDIYSKMTGSLGEHVSGGQRQIINIISGLINPTEILILDEPTNALDIELKRELIGIIRDFKKYKKSIIIISHDKDVFPLFDEKIDI</sequence>
<dbReference type="SUPFAM" id="SSF90123">
    <property type="entry name" value="ABC transporter transmembrane region"/>
    <property type="match status" value="1"/>
</dbReference>
<dbReference type="InterPro" id="IPR039421">
    <property type="entry name" value="Type_1_exporter"/>
</dbReference>
<keyword evidence="4" id="KW-0067">ATP-binding</keyword>
<evidence type="ECO:0000256" key="5">
    <source>
        <dbReference type="ARBA" id="ARBA00022989"/>
    </source>
</evidence>
<dbReference type="InterPro" id="IPR027417">
    <property type="entry name" value="P-loop_NTPase"/>
</dbReference>
<dbReference type="Gene3D" id="3.40.50.300">
    <property type="entry name" value="P-loop containing nucleotide triphosphate hydrolases"/>
    <property type="match status" value="1"/>
</dbReference>
<keyword evidence="6 7" id="KW-0472">Membrane</keyword>
<dbReference type="InterPro" id="IPR011527">
    <property type="entry name" value="ABC1_TM_dom"/>
</dbReference>
<dbReference type="GO" id="GO:0005524">
    <property type="term" value="F:ATP binding"/>
    <property type="evidence" value="ECO:0007669"/>
    <property type="project" value="UniProtKB-KW"/>
</dbReference>
<dbReference type="SUPFAM" id="SSF52540">
    <property type="entry name" value="P-loop containing nucleoside triphosphate hydrolases"/>
    <property type="match status" value="1"/>
</dbReference>
<keyword evidence="5 7" id="KW-1133">Transmembrane helix</keyword>
<organism evidence="10">
    <name type="scientific">viral metagenome</name>
    <dbReference type="NCBI Taxonomy" id="1070528"/>
    <lineage>
        <taxon>unclassified sequences</taxon>
        <taxon>metagenomes</taxon>
        <taxon>organismal metagenomes</taxon>
    </lineage>
</organism>
<evidence type="ECO:0000256" key="7">
    <source>
        <dbReference type="SAM" id="Phobius"/>
    </source>
</evidence>
<dbReference type="EMBL" id="MN740443">
    <property type="protein sequence ID" value="QHU26566.1"/>
    <property type="molecule type" value="Genomic_DNA"/>
</dbReference>
<feature type="transmembrane region" description="Helical" evidence="7">
    <location>
        <begin position="59"/>
        <end position="80"/>
    </location>
</feature>
<evidence type="ECO:0000256" key="2">
    <source>
        <dbReference type="ARBA" id="ARBA00022692"/>
    </source>
</evidence>
<evidence type="ECO:0000256" key="1">
    <source>
        <dbReference type="ARBA" id="ARBA00004141"/>
    </source>
</evidence>
<feature type="transmembrane region" description="Helical" evidence="7">
    <location>
        <begin position="245"/>
        <end position="264"/>
    </location>
</feature>
<feature type="transmembrane region" description="Helical" evidence="7">
    <location>
        <begin position="159"/>
        <end position="178"/>
    </location>
</feature>
<keyword evidence="2 7" id="KW-0812">Transmembrane</keyword>
<evidence type="ECO:0000259" key="9">
    <source>
        <dbReference type="PROSITE" id="PS50929"/>
    </source>
</evidence>
<dbReference type="GO" id="GO:0015421">
    <property type="term" value="F:ABC-type oligopeptide transporter activity"/>
    <property type="evidence" value="ECO:0007669"/>
    <property type="project" value="TreeGrafter"/>
</dbReference>
<dbReference type="InterPro" id="IPR003439">
    <property type="entry name" value="ABC_transporter-like_ATP-bd"/>
</dbReference>
<dbReference type="AlphaFoldDB" id="A0A6C0L6K9"/>
<dbReference type="PANTHER" id="PTHR43394">
    <property type="entry name" value="ATP-DEPENDENT PERMEASE MDL1, MITOCHONDRIAL"/>
    <property type="match status" value="1"/>
</dbReference>
<evidence type="ECO:0008006" key="11">
    <source>
        <dbReference type="Google" id="ProtNLM"/>
    </source>
</evidence>
<evidence type="ECO:0000313" key="10">
    <source>
        <dbReference type="EMBL" id="QHU26566.1"/>
    </source>
</evidence>
<dbReference type="InterPro" id="IPR003593">
    <property type="entry name" value="AAA+_ATPase"/>
</dbReference>